<gene>
    <name evidence="9 10 11 12" type="primary">LOC107273171</name>
</gene>
<feature type="compositionally biased region" description="Basic and acidic residues" evidence="6">
    <location>
        <begin position="7"/>
        <end position="16"/>
    </location>
</feature>
<evidence type="ECO:0000256" key="5">
    <source>
        <dbReference type="ARBA" id="ARBA00023242"/>
    </source>
</evidence>
<evidence type="ECO:0000313" key="8">
    <source>
        <dbReference type="Proteomes" id="UP000694920"/>
    </source>
</evidence>
<dbReference type="RefSeq" id="XP_024946228.1">
    <property type="nucleotide sequence ID" value="XM_025090460.1"/>
</dbReference>
<dbReference type="KEGG" id="ccin:107273171"/>
<evidence type="ECO:0000256" key="4">
    <source>
        <dbReference type="ARBA" id="ARBA00022454"/>
    </source>
</evidence>
<comment type="subcellular location">
    <subcellularLocation>
        <location evidence="2">Chromosome</location>
    </subcellularLocation>
    <subcellularLocation>
        <location evidence="1">Nucleus</location>
    </subcellularLocation>
</comment>
<dbReference type="PANTHER" id="PTHR13386">
    <property type="entry name" value="HISTONE PARYLATION FACTOR 1"/>
    <property type="match status" value="1"/>
</dbReference>
<dbReference type="CTD" id="54969"/>
<dbReference type="GO" id="GO:0006974">
    <property type="term" value="P:DNA damage response"/>
    <property type="evidence" value="ECO:0007669"/>
    <property type="project" value="InterPro"/>
</dbReference>
<dbReference type="PANTHER" id="PTHR13386:SF1">
    <property type="entry name" value="HISTONE PARYLATION FACTOR 1"/>
    <property type="match status" value="1"/>
</dbReference>
<dbReference type="GO" id="GO:0072572">
    <property type="term" value="F:poly-ADP-D-ribose binding"/>
    <property type="evidence" value="ECO:0007669"/>
    <property type="project" value="TreeGrafter"/>
</dbReference>
<dbReference type="GO" id="GO:0005634">
    <property type="term" value="C:nucleus"/>
    <property type="evidence" value="ECO:0007669"/>
    <property type="project" value="UniProtKB-SubCell"/>
</dbReference>
<dbReference type="RefSeq" id="XP_024946229.1">
    <property type="nucleotide sequence ID" value="XM_025090461.1"/>
</dbReference>
<dbReference type="InterPro" id="IPR019406">
    <property type="entry name" value="APLF_PBZ"/>
</dbReference>
<organism evidence="8 10">
    <name type="scientific">Cephus cinctus</name>
    <name type="common">Wheat stem sawfly</name>
    <dbReference type="NCBI Taxonomy" id="211228"/>
    <lineage>
        <taxon>Eukaryota</taxon>
        <taxon>Metazoa</taxon>
        <taxon>Ecdysozoa</taxon>
        <taxon>Arthropoda</taxon>
        <taxon>Hexapoda</taxon>
        <taxon>Insecta</taxon>
        <taxon>Pterygota</taxon>
        <taxon>Neoptera</taxon>
        <taxon>Endopterygota</taxon>
        <taxon>Hymenoptera</taxon>
        <taxon>Cephoidea</taxon>
        <taxon>Cephidae</taxon>
        <taxon>Cephus</taxon>
    </lineage>
</organism>
<evidence type="ECO:0000256" key="3">
    <source>
        <dbReference type="ARBA" id="ARBA00010803"/>
    </source>
</evidence>
<keyword evidence="8" id="KW-1185">Reference proteome</keyword>
<evidence type="ECO:0000313" key="11">
    <source>
        <dbReference type="RefSeq" id="XP_024946229.1"/>
    </source>
</evidence>
<feature type="domain" description="PBZ-type" evidence="7">
    <location>
        <begin position="16"/>
        <end position="41"/>
    </location>
</feature>
<evidence type="ECO:0000313" key="10">
    <source>
        <dbReference type="RefSeq" id="XP_024946228.1"/>
    </source>
</evidence>
<dbReference type="Proteomes" id="UP000694920">
    <property type="component" value="Unplaced"/>
</dbReference>
<evidence type="ECO:0000259" key="7">
    <source>
        <dbReference type="Pfam" id="PF10283"/>
    </source>
</evidence>
<feature type="region of interest" description="Disordered" evidence="6">
    <location>
        <begin position="1"/>
        <end position="123"/>
    </location>
</feature>
<comment type="similarity">
    <text evidence="3">Belongs to the HPF1 family.</text>
</comment>
<evidence type="ECO:0000256" key="1">
    <source>
        <dbReference type="ARBA" id="ARBA00004123"/>
    </source>
</evidence>
<dbReference type="Pfam" id="PF10283">
    <property type="entry name" value="zf-CCHH"/>
    <property type="match status" value="1"/>
</dbReference>
<feature type="compositionally biased region" description="Polar residues" evidence="6">
    <location>
        <begin position="112"/>
        <end position="121"/>
    </location>
</feature>
<dbReference type="InterPro" id="IPR019361">
    <property type="entry name" value="HPF1"/>
</dbReference>
<dbReference type="RefSeq" id="XP_024946230.1">
    <property type="nucleotide sequence ID" value="XM_025090462.1"/>
</dbReference>
<feature type="compositionally biased region" description="Basic residues" evidence="6">
    <location>
        <begin position="30"/>
        <end position="40"/>
    </location>
</feature>
<dbReference type="GO" id="GO:0005694">
    <property type="term" value="C:chromosome"/>
    <property type="evidence" value="ECO:0007669"/>
    <property type="project" value="UniProtKB-SubCell"/>
</dbReference>
<keyword evidence="5" id="KW-0539">Nucleus</keyword>
<dbReference type="GeneID" id="107273171"/>
<reference evidence="9 10" key="1">
    <citation type="submission" date="2025-04" db="UniProtKB">
        <authorList>
            <consortium name="RefSeq"/>
        </authorList>
    </citation>
    <scope>IDENTIFICATION</scope>
</reference>
<dbReference type="Pfam" id="PF10228">
    <property type="entry name" value="HPF1"/>
    <property type="match status" value="1"/>
</dbReference>
<evidence type="ECO:0000256" key="6">
    <source>
        <dbReference type="SAM" id="MobiDB-lite"/>
    </source>
</evidence>
<keyword evidence="4" id="KW-0158">Chromosome</keyword>
<evidence type="ECO:0000256" key="2">
    <source>
        <dbReference type="ARBA" id="ARBA00004286"/>
    </source>
</evidence>
<dbReference type="RefSeq" id="XP_024946227.1">
    <property type="nucleotide sequence ID" value="XM_025090459.1"/>
</dbReference>
<proteinExistence type="inferred from homology"/>
<sequence length="448" mass="50686">MGDSDDTEKVNSDDPRIPCQYGVKCYQKNPAHHGKYKHPPKHEQQKEENVGVTTASRKRKLSEHKSDISKETIVPQTKLKRENSPLLNKGDHELSQSPEHNTAGDEAAVPVASTSETSVSKCDSEITELSERAMSINVSDIEQRIVDKFLVKMPEDFYKFYDFCKTVSPNDLSGTFKIVKLTLVGPYDILSSKLDDRNDLKKEQYLTHWRFYYDPPEFQTILNVEGKDGLHFGYWRDEPTENPVFVATNSVNVNCKIVPVADNIFSAVSAYMDTELKRASPFNKMKLSNLQKSLKSYAKKHKITLETNTNSMKAREKRVVARTLHGAGIVVPYNKKTQVGYRELAVTDSKLRKILKNIDETSDDNVREDNLNSLLEVTRLATIAADECDFGTCLELGHDLFSSGSNHVHTMAIQMLAIAYTHLDRPQFLEIIKTHLADRKRGTSPCVT</sequence>
<feature type="compositionally biased region" description="Basic and acidic residues" evidence="6">
    <location>
        <begin position="79"/>
        <end position="94"/>
    </location>
</feature>
<evidence type="ECO:0000313" key="12">
    <source>
        <dbReference type="RefSeq" id="XP_024946230.1"/>
    </source>
</evidence>
<dbReference type="AlphaFoldDB" id="A0AAJ7RSG8"/>
<dbReference type="GO" id="GO:0042393">
    <property type="term" value="F:histone binding"/>
    <property type="evidence" value="ECO:0007669"/>
    <property type="project" value="InterPro"/>
</dbReference>
<evidence type="ECO:0000313" key="9">
    <source>
        <dbReference type="RefSeq" id="XP_024946227.1"/>
    </source>
</evidence>
<protein>
    <submittedName>
        <fullName evidence="9 10">Histone PARylation factor 1</fullName>
    </submittedName>
</protein>
<name>A0AAJ7RSG8_CEPCN</name>
<accession>A0AAJ7RSG8</accession>